<reference evidence="7 8" key="1">
    <citation type="submission" date="2023-07" db="EMBL/GenBank/DDBJ databases">
        <title>Genomic Encyclopedia of Type Strains, Phase IV (KMG-IV): sequencing the most valuable type-strain genomes for metagenomic binning, comparative biology and taxonomic classification.</title>
        <authorList>
            <person name="Goeker M."/>
        </authorList>
    </citation>
    <scope>NUCLEOTIDE SEQUENCE [LARGE SCALE GENOMIC DNA]</scope>
    <source>
        <strain evidence="7 8">DSM 12751</strain>
    </source>
</reference>
<accession>A0ABT9W4X4</accession>
<dbReference type="NCBIfam" id="TIGR01575">
    <property type="entry name" value="rimI"/>
    <property type="match status" value="1"/>
</dbReference>
<name>A0ABT9W4X4_9BACI</name>
<feature type="domain" description="N-acetyltransferase" evidence="6">
    <location>
        <begin position="10"/>
        <end position="155"/>
    </location>
</feature>
<dbReference type="InterPro" id="IPR016181">
    <property type="entry name" value="Acyl_CoA_acyltransferase"/>
</dbReference>
<comment type="catalytic activity">
    <reaction evidence="5">
        <text>N-terminal L-alanyl-[ribosomal protein bS18] + acetyl-CoA = N-terminal N(alpha)-acetyl-L-alanyl-[ribosomal protein bS18] + CoA + H(+)</text>
        <dbReference type="Rhea" id="RHEA:43756"/>
        <dbReference type="Rhea" id="RHEA-COMP:10676"/>
        <dbReference type="Rhea" id="RHEA-COMP:10677"/>
        <dbReference type="ChEBI" id="CHEBI:15378"/>
        <dbReference type="ChEBI" id="CHEBI:57287"/>
        <dbReference type="ChEBI" id="CHEBI:57288"/>
        <dbReference type="ChEBI" id="CHEBI:64718"/>
        <dbReference type="ChEBI" id="CHEBI:83683"/>
        <dbReference type="EC" id="2.3.1.266"/>
    </reaction>
</comment>
<dbReference type="CDD" id="cd04301">
    <property type="entry name" value="NAT_SF"/>
    <property type="match status" value="1"/>
</dbReference>
<dbReference type="Gene3D" id="3.40.630.30">
    <property type="match status" value="1"/>
</dbReference>
<dbReference type="RefSeq" id="WP_307397909.1">
    <property type="nucleotide sequence ID" value="NZ_BAAADK010000004.1"/>
</dbReference>
<dbReference type="InterPro" id="IPR050680">
    <property type="entry name" value="YpeA/RimI_acetyltransf"/>
</dbReference>
<comment type="subcellular location">
    <subcellularLocation>
        <location evidence="5">Cytoplasm</location>
    </subcellularLocation>
</comment>
<dbReference type="GO" id="GO:0008999">
    <property type="term" value="F:protein-N-terminal-alanine acetyltransferase activity"/>
    <property type="evidence" value="ECO:0007669"/>
    <property type="project" value="UniProtKB-EC"/>
</dbReference>
<dbReference type="PANTHER" id="PTHR43420:SF44">
    <property type="entry name" value="ACETYLTRANSFERASE YPEA"/>
    <property type="match status" value="1"/>
</dbReference>
<keyword evidence="8" id="KW-1185">Reference proteome</keyword>
<organism evidence="7 8">
    <name type="scientific">Caldalkalibacillus horti</name>
    <dbReference type="NCBI Taxonomy" id="77523"/>
    <lineage>
        <taxon>Bacteria</taxon>
        <taxon>Bacillati</taxon>
        <taxon>Bacillota</taxon>
        <taxon>Bacilli</taxon>
        <taxon>Bacillales</taxon>
        <taxon>Bacillaceae</taxon>
        <taxon>Caldalkalibacillus</taxon>
    </lineage>
</organism>
<comment type="function">
    <text evidence="5">Acetylates the N-terminal alanine of ribosomal protein bS18.</text>
</comment>
<keyword evidence="4 7" id="KW-0012">Acyltransferase</keyword>
<keyword evidence="2 5" id="KW-0963">Cytoplasm</keyword>
<comment type="similarity">
    <text evidence="1 5">Belongs to the acetyltransferase family. RimI subfamily.</text>
</comment>
<keyword evidence="3 7" id="KW-0808">Transferase</keyword>
<gene>
    <name evidence="7" type="ORF">J2S11_004248</name>
</gene>
<evidence type="ECO:0000256" key="4">
    <source>
        <dbReference type="ARBA" id="ARBA00023315"/>
    </source>
</evidence>
<dbReference type="PROSITE" id="PS51186">
    <property type="entry name" value="GNAT"/>
    <property type="match status" value="1"/>
</dbReference>
<protein>
    <recommendedName>
        <fullName evidence="5">[Ribosomal protein bS18]-alanine N-acetyltransferase</fullName>
        <ecNumber evidence="5">2.3.1.266</ecNumber>
    </recommendedName>
</protein>
<evidence type="ECO:0000256" key="5">
    <source>
        <dbReference type="RuleBase" id="RU363094"/>
    </source>
</evidence>
<dbReference type="InterPro" id="IPR006464">
    <property type="entry name" value="AcTrfase_RimI/Ard1"/>
</dbReference>
<evidence type="ECO:0000256" key="3">
    <source>
        <dbReference type="ARBA" id="ARBA00022679"/>
    </source>
</evidence>
<dbReference type="EC" id="2.3.1.266" evidence="5"/>
<dbReference type="Pfam" id="PF00583">
    <property type="entry name" value="Acetyltransf_1"/>
    <property type="match status" value="1"/>
</dbReference>
<evidence type="ECO:0000256" key="1">
    <source>
        <dbReference type="ARBA" id="ARBA00005395"/>
    </source>
</evidence>
<evidence type="ECO:0000259" key="6">
    <source>
        <dbReference type="PROSITE" id="PS51186"/>
    </source>
</evidence>
<proteinExistence type="inferred from homology"/>
<dbReference type="SUPFAM" id="SSF55729">
    <property type="entry name" value="Acyl-CoA N-acyltransferases (Nat)"/>
    <property type="match status" value="1"/>
</dbReference>
<evidence type="ECO:0000313" key="8">
    <source>
        <dbReference type="Proteomes" id="UP001235840"/>
    </source>
</evidence>
<dbReference type="EMBL" id="JAUSTY010000027">
    <property type="protein sequence ID" value="MDQ0168286.1"/>
    <property type="molecule type" value="Genomic_DNA"/>
</dbReference>
<evidence type="ECO:0000313" key="7">
    <source>
        <dbReference type="EMBL" id="MDQ0168286.1"/>
    </source>
</evidence>
<dbReference type="PANTHER" id="PTHR43420">
    <property type="entry name" value="ACETYLTRANSFERASE"/>
    <property type="match status" value="1"/>
</dbReference>
<dbReference type="InterPro" id="IPR000182">
    <property type="entry name" value="GNAT_dom"/>
</dbReference>
<dbReference type="Proteomes" id="UP001235840">
    <property type="component" value="Unassembled WGS sequence"/>
</dbReference>
<comment type="caution">
    <text evidence="7">The sequence shown here is derived from an EMBL/GenBank/DDBJ whole genome shotgun (WGS) entry which is preliminary data.</text>
</comment>
<evidence type="ECO:0000256" key="2">
    <source>
        <dbReference type="ARBA" id="ARBA00022490"/>
    </source>
</evidence>
<sequence length="155" mass="18105">MAEKQSMNKPYFRFMTVHDIPHVMEVENAAFTVPWSEDAFYNELLNNHFAKYIVAVDEERIVGYCGVWLIVDEAHITNVAVHPDYQGKKIGKQLMQEIIEISKHLSAVRMTLEVRVSNHAAQRLYQSFGFEIQGVRKQYYSDNKEDAYIMWVNLS</sequence>